<comment type="caution">
    <text evidence="12">The sequence shown here is derived from an EMBL/GenBank/DDBJ whole genome shotgun (WGS) entry which is preliminary data.</text>
</comment>
<dbReference type="CDD" id="cd01347">
    <property type="entry name" value="ligand_gated_channel"/>
    <property type="match status" value="1"/>
</dbReference>
<comment type="similarity">
    <text evidence="8 9">Belongs to the TonB-dependent receptor family.</text>
</comment>
<dbReference type="PANTHER" id="PTHR30069">
    <property type="entry name" value="TONB-DEPENDENT OUTER MEMBRANE RECEPTOR"/>
    <property type="match status" value="1"/>
</dbReference>
<dbReference type="GO" id="GO:0009279">
    <property type="term" value="C:cell outer membrane"/>
    <property type="evidence" value="ECO:0007669"/>
    <property type="project" value="UniProtKB-SubCell"/>
</dbReference>
<comment type="subcellular location">
    <subcellularLocation>
        <location evidence="1 8">Cell outer membrane</location>
        <topology evidence="1 8">Multi-pass membrane protein</topology>
    </subcellularLocation>
</comment>
<dbReference type="PROSITE" id="PS52016">
    <property type="entry name" value="TONB_DEPENDENT_REC_3"/>
    <property type="match status" value="1"/>
</dbReference>
<evidence type="ECO:0000256" key="5">
    <source>
        <dbReference type="ARBA" id="ARBA00023077"/>
    </source>
</evidence>
<dbReference type="Proteomes" id="UP000321938">
    <property type="component" value="Unassembled WGS sequence"/>
</dbReference>
<dbReference type="EMBL" id="VOSB01000016">
    <property type="protein sequence ID" value="TXE16792.1"/>
    <property type="molecule type" value="Genomic_DNA"/>
</dbReference>
<dbReference type="STRING" id="1123037.GCA_000425305_02377"/>
<dbReference type="PANTHER" id="PTHR30069:SF49">
    <property type="entry name" value="OUTER MEMBRANE PROTEIN C"/>
    <property type="match status" value="1"/>
</dbReference>
<dbReference type="OrthoDB" id="9759247at2"/>
<dbReference type="AlphaFoldDB" id="A0A5C7BEV1"/>
<dbReference type="InterPro" id="IPR012910">
    <property type="entry name" value="Plug_dom"/>
</dbReference>
<evidence type="ECO:0000256" key="6">
    <source>
        <dbReference type="ARBA" id="ARBA00023136"/>
    </source>
</evidence>
<reference evidence="12 13" key="1">
    <citation type="submission" date="2019-08" db="EMBL/GenBank/DDBJ databases">
        <title>Genome of Psychroserpens burtonensis ACAM 167.</title>
        <authorList>
            <person name="Bowman J.P."/>
        </authorList>
    </citation>
    <scope>NUCLEOTIDE SEQUENCE [LARGE SCALE GENOMIC DNA]</scope>
    <source>
        <strain evidence="12 13">ACAM 167</strain>
    </source>
</reference>
<evidence type="ECO:0000313" key="12">
    <source>
        <dbReference type="EMBL" id="TXE16792.1"/>
    </source>
</evidence>
<proteinExistence type="inferred from homology"/>
<dbReference type="InterPro" id="IPR039426">
    <property type="entry name" value="TonB-dep_rcpt-like"/>
</dbReference>
<gene>
    <name evidence="12" type="ORF">ES692_11885</name>
</gene>
<protein>
    <submittedName>
        <fullName evidence="12">TonB-dependent receptor</fullName>
    </submittedName>
</protein>
<keyword evidence="5 9" id="KW-0798">TonB box</keyword>
<sequence length="694" mass="78941">MLICILVTNMSFGQKQKETEKDTTKQKTTKLDEVLITGNKNTDPVLTTVSSNHEKKIVQPKNVADLFNAINGFSVIKRGNYAIDPSFRGSQYEQLNIQYDGGAKAMHACPNRMDPITTHIIPEEITKIEIIKGPYTVRYGATFGGIINMVTQKPDYEDYGLHGKVSAGYESNGSSLVNLAQLQYIAAKYDIVTNVGYRDFGNYEDGDGIEIPSSFRSTDYGIKIGYNFTENQRFQAHWRQSFGRDVLHAALPMDTEYDNSSIISLDYKLDNMGPILKSLTAKAYYSYVDHLMTNTNRPSFMMMEASSAVDATTIGGKLEFNWKPIEKLNVFSGFDAMYIARDGGRTRLVKIMNSNALPMPMTFNDKVWQDSYITDLGAFTELKYNFNPKTILTAGIRYDHVVSDIQDPEDDFAEMYDLEKRTEHNFSGTISVKKIVSDKFTLEAAYGRGVRSANMIERFINHFNVGQDPFEYIGNPNLKAEVNNQFEIGFKGQEPLKNGFNTFKYEVSFYYSFFENYIVGIIDPTITRKFNPIAQPRNVKVFQNLNEAYKTGFEVTTQVNFLEDYYFKADFAYVYAKNKDLSESLPLTPPLTTRLSFGIEKEKFWGNLQYNLVSKQDNISRSFGETETSGYQTLDVRLGLRPIKNITLGVAAINIFDEAYNSHLNFSFTNQANFDRTPITEPGRNLSVFLQYKF</sequence>
<keyword evidence="6 8" id="KW-0472">Membrane</keyword>
<evidence type="ECO:0000256" key="7">
    <source>
        <dbReference type="ARBA" id="ARBA00023237"/>
    </source>
</evidence>
<feature type="domain" description="TonB-dependent receptor-like beta-barrel" evidence="10">
    <location>
        <begin position="225"/>
        <end position="655"/>
    </location>
</feature>
<dbReference type="InterPro" id="IPR037066">
    <property type="entry name" value="Plug_dom_sf"/>
</dbReference>
<keyword evidence="13" id="KW-1185">Reference proteome</keyword>
<keyword evidence="4 8" id="KW-0812">Transmembrane</keyword>
<dbReference type="InterPro" id="IPR036942">
    <property type="entry name" value="Beta-barrel_TonB_sf"/>
</dbReference>
<dbReference type="Pfam" id="PF07715">
    <property type="entry name" value="Plug"/>
    <property type="match status" value="1"/>
</dbReference>
<keyword evidence="12" id="KW-0675">Receptor</keyword>
<dbReference type="Pfam" id="PF00593">
    <property type="entry name" value="TonB_dep_Rec_b-barrel"/>
    <property type="match status" value="1"/>
</dbReference>
<evidence type="ECO:0000256" key="8">
    <source>
        <dbReference type="PROSITE-ProRule" id="PRU01360"/>
    </source>
</evidence>
<dbReference type="Gene3D" id="2.170.130.10">
    <property type="entry name" value="TonB-dependent receptor, plug domain"/>
    <property type="match status" value="1"/>
</dbReference>
<name>A0A5C7BEV1_9FLAO</name>
<evidence type="ECO:0000259" key="11">
    <source>
        <dbReference type="Pfam" id="PF07715"/>
    </source>
</evidence>
<evidence type="ECO:0000256" key="1">
    <source>
        <dbReference type="ARBA" id="ARBA00004571"/>
    </source>
</evidence>
<dbReference type="GO" id="GO:0015344">
    <property type="term" value="F:siderophore uptake transmembrane transporter activity"/>
    <property type="evidence" value="ECO:0007669"/>
    <property type="project" value="TreeGrafter"/>
</dbReference>
<evidence type="ECO:0000256" key="2">
    <source>
        <dbReference type="ARBA" id="ARBA00022448"/>
    </source>
</evidence>
<dbReference type="GO" id="GO:0044718">
    <property type="term" value="P:siderophore transmembrane transport"/>
    <property type="evidence" value="ECO:0007669"/>
    <property type="project" value="TreeGrafter"/>
</dbReference>
<evidence type="ECO:0000256" key="3">
    <source>
        <dbReference type="ARBA" id="ARBA00022452"/>
    </source>
</evidence>
<dbReference type="SUPFAM" id="SSF56935">
    <property type="entry name" value="Porins"/>
    <property type="match status" value="1"/>
</dbReference>
<feature type="domain" description="TonB-dependent receptor plug" evidence="11">
    <location>
        <begin position="49"/>
        <end position="144"/>
    </location>
</feature>
<dbReference type="InterPro" id="IPR000531">
    <property type="entry name" value="Beta-barrel_TonB"/>
</dbReference>
<keyword evidence="3 8" id="KW-1134">Transmembrane beta strand</keyword>
<keyword evidence="7 8" id="KW-0998">Cell outer membrane</keyword>
<keyword evidence="2 8" id="KW-0813">Transport</keyword>
<evidence type="ECO:0000256" key="4">
    <source>
        <dbReference type="ARBA" id="ARBA00022692"/>
    </source>
</evidence>
<organism evidence="12 13">
    <name type="scientific">Psychroserpens burtonensis</name>
    <dbReference type="NCBI Taxonomy" id="49278"/>
    <lineage>
        <taxon>Bacteria</taxon>
        <taxon>Pseudomonadati</taxon>
        <taxon>Bacteroidota</taxon>
        <taxon>Flavobacteriia</taxon>
        <taxon>Flavobacteriales</taxon>
        <taxon>Flavobacteriaceae</taxon>
        <taxon>Psychroserpens</taxon>
    </lineage>
</organism>
<accession>A0A5C7BEV1</accession>
<evidence type="ECO:0000259" key="10">
    <source>
        <dbReference type="Pfam" id="PF00593"/>
    </source>
</evidence>
<evidence type="ECO:0000256" key="9">
    <source>
        <dbReference type="RuleBase" id="RU003357"/>
    </source>
</evidence>
<evidence type="ECO:0000313" key="13">
    <source>
        <dbReference type="Proteomes" id="UP000321938"/>
    </source>
</evidence>
<dbReference type="Gene3D" id="2.40.170.20">
    <property type="entry name" value="TonB-dependent receptor, beta-barrel domain"/>
    <property type="match status" value="1"/>
</dbReference>